<sequence length="98" mass="11323">MENKSQLFVNANNKPFIDNFMERHYEKLAQKFRAHDNKINSRGNSSMDILHDTILALYRAPDNFESQKEADECIHAKFRGIAQVPKAPKLRPVEAPLI</sequence>
<dbReference type="EMBL" id="AP028055">
    <property type="protein sequence ID" value="BEG98119.1"/>
    <property type="molecule type" value="Genomic_DNA"/>
</dbReference>
<reference evidence="1 2" key="1">
    <citation type="submission" date="2023-04" db="EMBL/GenBank/DDBJ databases">
        <title>Draft genome sequence of acteroides sedimenti strain YN3PY1.</title>
        <authorList>
            <person name="Yoshida N."/>
        </authorList>
    </citation>
    <scope>NUCLEOTIDE SEQUENCE [LARGE SCALE GENOMIC DNA]</scope>
    <source>
        <strain evidence="1 2">YN3PY1</strain>
    </source>
</reference>
<evidence type="ECO:0000313" key="2">
    <source>
        <dbReference type="Proteomes" id="UP001496674"/>
    </source>
</evidence>
<protein>
    <submittedName>
        <fullName evidence="1">Uncharacterized protein</fullName>
    </submittedName>
</protein>
<keyword evidence="2" id="KW-1185">Reference proteome</keyword>
<dbReference type="RefSeq" id="WP_353332799.1">
    <property type="nucleotide sequence ID" value="NZ_AP028055.1"/>
</dbReference>
<name>A0ABN6Z1Z5_9BACE</name>
<accession>A0ABN6Z1Z5</accession>
<evidence type="ECO:0000313" key="1">
    <source>
        <dbReference type="EMBL" id="BEG98119.1"/>
    </source>
</evidence>
<proteinExistence type="predicted"/>
<organism evidence="1 2">
    <name type="scientific">Bacteroides sedimenti</name>
    <dbReference type="NCBI Taxonomy" id="2136147"/>
    <lineage>
        <taxon>Bacteria</taxon>
        <taxon>Pseudomonadati</taxon>
        <taxon>Bacteroidota</taxon>
        <taxon>Bacteroidia</taxon>
        <taxon>Bacteroidales</taxon>
        <taxon>Bacteroidaceae</taxon>
        <taxon>Bacteroides</taxon>
    </lineage>
</organism>
<dbReference type="Proteomes" id="UP001496674">
    <property type="component" value="Chromosome"/>
</dbReference>
<gene>
    <name evidence="1" type="ORF">BSYN_03840</name>
</gene>